<organism evidence="3 4">
    <name type="scientific">Sphingomonas qomolangmaensis</name>
    <dbReference type="NCBI Taxonomy" id="2918765"/>
    <lineage>
        <taxon>Bacteria</taxon>
        <taxon>Pseudomonadati</taxon>
        <taxon>Pseudomonadota</taxon>
        <taxon>Alphaproteobacteria</taxon>
        <taxon>Sphingomonadales</taxon>
        <taxon>Sphingomonadaceae</taxon>
        <taxon>Sphingomonas</taxon>
    </lineage>
</organism>
<name>A0ABY5LE22_9SPHN</name>
<accession>A0ABY5LE22</accession>
<evidence type="ECO:0000313" key="4">
    <source>
        <dbReference type="Proteomes" id="UP001058533"/>
    </source>
</evidence>
<proteinExistence type="predicted"/>
<gene>
    <name evidence="3" type="ORF">NMP03_07555</name>
</gene>
<dbReference type="PANTHER" id="PTHR38075:SF1">
    <property type="entry name" value="DUF4139 DOMAIN-CONTAINING PROTEIN"/>
    <property type="match status" value="1"/>
</dbReference>
<feature type="compositionally biased region" description="Pro residues" evidence="1">
    <location>
        <begin position="306"/>
        <end position="323"/>
    </location>
</feature>
<dbReference type="Proteomes" id="UP001058533">
    <property type="component" value="Chromosome"/>
</dbReference>
<evidence type="ECO:0000256" key="2">
    <source>
        <dbReference type="SAM" id="SignalP"/>
    </source>
</evidence>
<dbReference type="EMBL" id="CP101740">
    <property type="protein sequence ID" value="UUL84034.1"/>
    <property type="molecule type" value="Genomic_DNA"/>
</dbReference>
<feature type="signal peptide" evidence="2">
    <location>
        <begin position="1"/>
        <end position="24"/>
    </location>
</feature>
<protein>
    <recommendedName>
        <fullName evidence="5">DUF4139 domain-containing protein</fullName>
    </recommendedName>
</protein>
<dbReference type="PANTHER" id="PTHR38075">
    <property type="entry name" value="DUF4139 DOMAIN-CONTAINING PROTEIN"/>
    <property type="match status" value="1"/>
</dbReference>
<evidence type="ECO:0000313" key="3">
    <source>
        <dbReference type="EMBL" id="UUL84034.1"/>
    </source>
</evidence>
<sequence>MRAAALFRAASLVLAATAASPAAAQPVVTSAAPQRIALTVYRAPGGNGAIDLRFLGGFALVTETRRVALPRGAAVLRFEGVAEGIVPVSAVVDGLPGGVVEKNRDARLLSPASLVDGSLGRQVTLTRTNRATGRKTSEEATIVAGPTPGVVLRTATGIETLRCSGLPEGLSYGGVPAGLSSKPVLSIATVSPVARTVTVRLSYLASGFDWRASYVATLAADQRSLDLFAWLTLANGNAGIFPNAEVAAVAGRLNRIYTPSLRAAVGALSLTCYPLGTTTSNLRKREFEPAEEIIVTGGRVMAAPAFGPPPPPPPAPPPPPPPEDLGDLKLYRVPERVTVAARGQKQVALLARSAVPFERRYRRQLYPGQTMPPSPTVAVLVLRNRAEAGLGLALPSGSTATYARRGDERLLLGLGALDDRAEGETFRLSAGTSTQILVGQTQISQHETLITASNASRLPARLEVPIGQAGQKIESDDPTLEIIDGIATWSILIEPNSRAELRIRY</sequence>
<keyword evidence="4" id="KW-1185">Reference proteome</keyword>
<evidence type="ECO:0000256" key="1">
    <source>
        <dbReference type="SAM" id="MobiDB-lite"/>
    </source>
</evidence>
<keyword evidence="2" id="KW-0732">Signal</keyword>
<evidence type="ECO:0008006" key="5">
    <source>
        <dbReference type="Google" id="ProtNLM"/>
    </source>
</evidence>
<dbReference type="RefSeq" id="WP_256507869.1">
    <property type="nucleotide sequence ID" value="NZ_CP101740.1"/>
</dbReference>
<feature type="region of interest" description="Disordered" evidence="1">
    <location>
        <begin position="303"/>
        <end position="326"/>
    </location>
</feature>
<reference evidence="3" key="1">
    <citation type="submission" date="2022-07" db="EMBL/GenBank/DDBJ databases">
        <title>Sphingomonas sp. nov., a novel bacterium isolated from the north slope of the Mount Everest.</title>
        <authorList>
            <person name="Cui X."/>
            <person name="Liu Y."/>
        </authorList>
    </citation>
    <scope>NUCLEOTIDE SEQUENCE</scope>
    <source>
        <strain evidence="3">S5-59</strain>
    </source>
</reference>
<feature type="chain" id="PRO_5047036890" description="DUF4139 domain-containing protein" evidence="2">
    <location>
        <begin position="25"/>
        <end position="505"/>
    </location>
</feature>